<evidence type="ECO:0000313" key="4">
    <source>
        <dbReference type="Proteomes" id="UP000011200"/>
    </source>
</evidence>
<evidence type="ECO:0000313" key="3">
    <source>
        <dbReference type="EMBL" id="AWT56599.1"/>
    </source>
</evidence>
<feature type="compositionally biased region" description="Low complexity" evidence="1">
    <location>
        <begin position="360"/>
        <end position="376"/>
    </location>
</feature>
<feature type="domain" description="PE-PPE" evidence="2">
    <location>
        <begin position="71"/>
        <end position="273"/>
    </location>
</feature>
<name>A0A2U9PXQ5_MYCSE</name>
<dbReference type="Pfam" id="PF08237">
    <property type="entry name" value="PE-PPE"/>
    <property type="match status" value="1"/>
</dbReference>
<dbReference type="InterPro" id="IPR013228">
    <property type="entry name" value="PE-PPE_C"/>
</dbReference>
<feature type="region of interest" description="Disordered" evidence="1">
    <location>
        <begin position="272"/>
        <end position="383"/>
    </location>
</feature>
<dbReference type="EMBL" id="CP027541">
    <property type="protein sequence ID" value="AWT56599.1"/>
    <property type="molecule type" value="Genomic_DNA"/>
</dbReference>
<protein>
    <submittedName>
        <fullName evidence="3">Pe family protein</fullName>
    </submittedName>
</protein>
<reference evidence="4" key="2">
    <citation type="submission" date="2018-03" db="EMBL/GenBank/DDBJ databases">
        <authorList>
            <person name="Derbyshire K."/>
            <person name="Gray T.A."/>
            <person name="Champion M."/>
        </authorList>
    </citation>
    <scope>NUCLEOTIDE SEQUENCE [LARGE SCALE GENOMIC DNA]</scope>
    <source>
        <strain evidence="4">MKD8</strain>
    </source>
</reference>
<dbReference type="Proteomes" id="UP000011200">
    <property type="component" value="Chromosome"/>
</dbReference>
<evidence type="ECO:0000259" key="2">
    <source>
        <dbReference type="Pfam" id="PF08237"/>
    </source>
</evidence>
<gene>
    <name evidence="3" type="ORF">D806_056570</name>
</gene>
<dbReference type="AlphaFoldDB" id="A0A2U9PXQ5"/>
<feature type="compositionally biased region" description="Basic and acidic residues" evidence="1">
    <location>
        <begin position="329"/>
        <end position="346"/>
    </location>
</feature>
<dbReference type="RefSeq" id="WP_036453818.1">
    <property type="nucleotide sequence ID" value="NZ_CP027541.1"/>
</dbReference>
<evidence type="ECO:0000256" key="1">
    <source>
        <dbReference type="SAM" id="MobiDB-lite"/>
    </source>
</evidence>
<accession>A0A2U9PXQ5</accession>
<organism evidence="3 4">
    <name type="scientific">Mycolicibacterium smegmatis (strain MKD8)</name>
    <name type="common">Mycobacterium smegmatis</name>
    <dbReference type="NCBI Taxonomy" id="1214915"/>
    <lineage>
        <taxon>Bacteria</taxon>
        <taxon>Bacillati</taxon>
        <taxon>Actinomycetota</taxon>
        <taxon>Actinomycetes</taxon>
        <taxon>Mycobacteriales</taxon>
        <taxon>Mycobacteriaceae</taxon>
        <taxon>Mycolicibacterium</taxon>
    </lineage>
</organism>
<sequence>MTVGPAVGKLIAVGSVIAAGAIAVAPAVVADTVLTVGGTGSALVGDQGSWRLPYTHGAPEVNIVYPSSPVFMDWSVAHGAGSLHAAIVSTPEGKTTVGISQGGLVLAEVKRRLMALPESDRPASGELVFIGVGDPSNPQGGLLRHFPEGFRLPGFGVTVVKTPETPWNTIYITREYDGFADFPDRVHNLVAVANALVGIVYVHAQPGYASVDLEAVPDRDVTVTTNTLGGVTTSYLVRTERLPLLQPARDLGVPEKIVKHLEAALKPVVDAGYVRNDPPRTPALTAASAPEPVAASVEPEPEPERKRHLRVASPGRIAVGGPAKGRHARVVEAELRDPRDDERPDVRTQASTPESAAHAGAKSDPPGDSPSDNSGADAERGDE</sequence>
<proteinExistence type="predicted"/>
<feature type="compositionally biased region" description="Low complexity" evidence="1">
    <location>
        <begin position="286"/>
        <end position="298"/>
    </location>
</feature>
<reference evidence="3 4" key="1">
    <citation type="journal article" date="2013" name="Genome Announc.">
        <title>Draft genome sequence of MKD8, a conjugal recipient Mycobacterium smegmatis strain.</title>
        <authorList>
            <person name="Gray T.A."/>
            <person name="Palumbo M.J."/>
            <person name="Derbyshire K.M."/>
        </authorList>
    </citation>
    <scope>NUCLEOTIDE SEQUENCE [LARGE SCALE GENOMIC DNA]</scope>
    <source>
        <strain evidence="3 4">MKD8</strain>
    </source>
</reference>